<feature type="domain" description="Peptidase M24" evidence="1">
    <location>
        <begin position="138"/>
        <end position="373"/>
    </location>
</feature>
<dbReference type="CDD" id="cd01066">
    <property type="entry name" value="APP_MetAP"/>
    <property type="match status" value="1"/>
</dbReference>
<dbReference type="InterPro" id="IPR000994">
    <property type="entry name" value="Pept_M24"/>
</dbReference>
<sequence length="389" mass="42654">MLTRQEALTRIGRLQLKLQGKGMDGALFIYPIDVYYFSGTRQNSTLWVPASGEPRLFVRKSYTRAKAESCIDDTRPFPSSKEFPGAFGEEVKKIGFTFDVAPVQQYQYYQKLLPGCEFVDISAVNREIRSVKSAWELEQIRHCGVELGQVFRAVPQFLKEGMREVDLAAEFEYRLRKAGGEGYVRMRAFNQELFQGLAVSSATAGDTGFFDGAVTGQGMSAASPHGASAALIPADAPILIDYTAVFNGYIIDMTRFFVIGKLDPELEHAFGVAVAIQDYLAQNLKPGAICEELFLKALEMATDAGLAEHFMGAPGENARFVGHGVGLELDEFPVLAQGFKVPLQVGQTLAIEPKFVFPGKGVIGIENTFAVTENGGEKLSELPDDIVYL</sequence>
<dbReference type="InterPro" id="IPR000587">
    <property type="entry name" value="Creatinase_N"/>
</dbReference>
<keyword evidence="3" id="KW-0031">Aminopeptidase</keyword>
<evidence type="ECO:0000259" key="2">
    <source>
        <dbReference type="Pfam" id="PF01321"/>
    </source>
</evidence>
<gene>
    <name evidence="3" type="ORF">E4633_14835</name>
</gene>
<dbReference type="SUPFAM" id="SSF55920">
    <property type="entry name" value="Creatinase/aminopeptidase"/>
    <property type="match status" value="1"/>
</dbReference>
<name>A0A4S1CEB3_9BACT</name>
<proteinExistence type="predicted"/>
<dbReference type="Pfam" id="PF00557">
    <property type="entry name" value="Peptidase_M24"/>
    <property type="match status" value="1"/>
</dbReference>
<accession>A0A4S1CEB3</accession>
<dbReference type="Gene3D" id="3.90.230.10">
    <property type="entry name" value="Creatinase/methionine aminopeptidase superfamily"/>
    <property type="match status" value="1"/>
</dbReference>
<dbReference type="EMBL" id="SRSC01000003">
    <property type="protein sequence ID" value="TGU71583.1"/>
    <property type="molecule type" value="Genomic_DNA"/>
</dbReference>
<evidence type="ECO:0000259" key="1">
    <source>
        <dbReference type="Pfam" id="PF00557"/>
    </source>
</evidence>
<dbReference type="PANTHER" id="PTHR46112:SF2">
    <property type="entry name" value="XAA-PRO AMINOPEPTIDASE P-RELATED"/>
    <property type="match status" value="1"/>
</dbReference>
<feature type="domain" description="Creatinase N-terminal" evidence="2">
    <location>
        <begin position="10"/>
        <end position="131"/>
    </location>
</feature>
<reference evidence="3 4" key="1">
    <citation type="submission" date="2019-04" db="EMBL/GenBank/DDBJ databases">
        <title>Geobacter oryzae sp. nov., ferric-reducing bacteria isolated from paddy soil.</title>
        <authorList>
            <person name="Xu Z."/>
            <person name="Masuda Y."/>
            <person name="Itoh H."/>
            <person name="Senoo K."/>
        </authorList>
    </citation>
    <scope>NUCLEOTIDE SEQUENCE [LARGE SCALE GENOMIC DNA]</scope>
    <source>
        <strain evidence="3 4">Red111</strain>
    </source>
</reference>
<dbReference type="Proteomes" id="UP000306416">
    <property type="component" value="Unassembled WGS sequence"/>
</dbReference>
<dbReference type="AlphaFoldDB" id="A0A4S1CEB3"/>
<keyword evidence="3" id="KW-0645">Protease</keyword>
<evidence type="ECO:0000313" key="3">
    <source>
        <dbReference type="EMBL" id="TGU71583.1"/>
    </source>
</evidence>
<dbReference type="InterPro" id="IPR029149">
    <property type="entry name" value="Creatin/AminoP/Spt16_N"/>
</dbReference>
<keyword evidence="4" id="KW-1185">Reference proteome</keyword>
<dbReference type="Gene3D" id="3.40.350.10">
    <property type="entry name" value="Creatinase/prolidase N-terminal domain"/>
    <property type="match status" value="1"/>
</dbReference>
<protein>
    <submittedName>
        <fullName evidence="3">Aminopeptidase P family protein</fullName>
    </submittedName>
</protein>
<evidence type="ECO:0000313" key="4">
    <source>
        <dbReference type="Proteomes" id="UP000306416"/>
    </source>
</evidence>
<dbReference type="InterPro" id="IPR036005">
    <property type="entry name" value="Creatinase/aminopeptidase-like"/>
</dbReference>
<dbReference type="PANTHER" id="PTHR46112">
    <property type="entry name" value="AMINOPEPTIDASE"/>
    <property type="match status" value="1"/>
</dbReference>
<dbReference type="SUPFAM" id="SSF53092">
    <property type="entry name" value="Creatinase/prolidase N-terminal domain"/>
    <property type="match status" value="1"/>
</dbReference>
<dbReference type="InterPro" id="IPR050659">
    <property type="entry name" value="Peptidase_M24B"/>
</dbReference>
<dbReference type="RefSeq" id="WP_135871306.1">
    <property type="nucleotide sequence ID" value="NZ_SRSC01000003.1"/>
</dbReference>
<comment type="caution">
    <text evidence="3">The sequence shown here is derived from an EMBL/GenBank/DDBJ whole genome shotgun (WGS) entry which is preliminary data.</text>
</comment>
<organism evidence="3 4">
    <name type="scientific">Geomonas terrae</name>
    <dbReference type="NCBI Taxonomy" id="2562681"/>
    <lineage>
        <taxon>Bacteria</taxon>
        <taxon>Pseudomonadati</taxon>
        <taxon>Thermodesulfobacteriota</taxon>
        <taxon>Desulfuromonadia</taxon>
        <taxon>Geobacterales</taxon>
        <taxon>Geobacteraceae</taxon>
        <taxon>Geomonas</taxon>
    </lineage>
</organism>
<keyword evidence="3" id="KW-0378">Hydrolase</keyword>
<dbReference type="Pfam" id="PF01321">
    <property type="entry name" value="Creatinase_N"/>
    <property type="match status" value="1"/>
</dbReference>
<dbReference type="GO" id="GO:0004177">
    <property type="term" value="F:aminopeptidase activity"/>
    <property type="evidence" value="ECO:0007669"/>
    <property type="project" value="UniProtKB-KW"/>
</dbReference>